<keyword evidence="2" id="KW-1185">Reference proteome</keyword>
<gene>
    <name evidence="1" type="ORF">NYPRO_LOCUS24071</name>
</gene>
<reference evidence="1" key="1">
    <citation type="submission" date="2020-12" db="EMBL/GenBank/DDBJ databases">
        <authorList>
            <consortium name="Molecular Ecology Group"/>
        </authorList>
    </citation>
    <scope>NUCLEOTIDE SEQUENCE</scope>
    <source>
        <strain evidence="1">TBG_1078</strain>
    </source>
</reference>
<protein>
    <submittedName>
        <fullName evidence="1">(raccoon dog) hypothetical protein</fullName>
    </submittedName>
</protein>
<sequence>MKIHDFSLSGLLELKSSEKDSWLRPCLKRTRLSLLPIVSTNVFSCLDVLSSSCFLLIEWLQLSGFENLISESTTVCNQRFTCNIWNTSGGLHQHRIYKAAGASQS</sequence>
<evidence type="ECO:0000313" key="2">
    <source>
        <dbReference type="Proteomes" id="UP000645828"/>
    </source>
</evidence>
<accession>A0A811ZQB7</accession>
<comment type="caution">
    <text evidence="1">The sequence shown here is derived from an EMBL/GenBank/DDBJ whole genome shotgun (WGS) entry which is preliminary data.</text>
</comment>
<dbReference type="EMBL" id="CAJHUB010000774">
    <property type="protein sequence ID" value="CAD7691277.1"/>
    <property type="molecule type" value="Genomic_DNA"/>
</dbReference>
<dbReference type="Proteomes" id="UP000645828">
    <property type="component" value="Unassembled WGS sequence"/>
</dbReference>
<dbReference type="AlphaFoldDB" id="A0A811ZQB7"/>
<evidence type="ECO:0000313" key="1">
    <source>
        <dbReference type="EMBL" id="CAD7691277.1"/>
    </source>
</evidence>
<organism evidence="1 2">
    <name type="scientific">Nyctereutes procyonoides</name>
    <name type="common">Raccoon dog</name>
    <name type="synonym">Canis procyonoides</name>
    <dbReference type="NCBI Taxonomy" id="34880"/>
    <lineage>
        <taxon>Eukaryota</taxon>
        <taxon>Metazoa</taxon>
        <taxon>Chordata</taxon>
        <taxon>Craniata</taxon>
        <taxon>Vertebrata</taxon>
        <taxon>Euteleostomi</taxon>
        <taxon>Mammalia</taxon>
        <taxon>Eutheria</taxon>
        <taxon>Laurasiatheria</taxon>
        <taxon>Carnivora</taxon>
        <taxon>Caniformia</taxon>
        <taxon>Canidae</taxon>
        <taxon>Nyctereutes</taxon>
    </lineage>
</organism>
<proteinExistence type="predicted"/>
<name>A0A811ZQB7_NYCPR</name>